<sequence>MSLFKMPLEPELKSNIINHLIDEWGIGTHDLIINEFTVGDLSRRVDLALIKSNRLFAFEVKSDADSLVRLQGQVDKYLTYFDKVIVVTAPKHTRKALEITPLHVAIWEISNGKISIKRKGRIKAVNSKKELIEMMTAVELRKLARQLDIKTLNIRRKTLETALMLAPCYKLRDSAINFIKNRYKSRNDKFFEKICEGNSTPDDLEYLKLSRRNVKTAEVINIECFISALEELKSAHEKNHKVTNMVVNV</sequence>
<gene>
    <name evidence="1" type="ORF">Q4Q50_22115</name>
</gene>
<protein>
    <submittedName>
        <fullName evidence="1">Sce7726 family protein</fullName>
    </submittedName>
</protein>
<dbReference type="EMBL" id="JAUOES010000052">
    <property type="protein sequence ID" value="MDT3282983.1"/>
    <property type="molecule type" value="Genomic_DNA"/>
</dbReference>
<evidence type="ECO:0000313" key="1">
    <source>
        <dbReference type="EMBL" id="MDT3282983.1"/>
    </source>
</evidence>
<dbReference type="InterPro" id="IPR047729">
    <property type="entry name" value="Sce7726-like"/>
</dbReference>
<reference evidence="1 2" key="1">
    <citation type="submission" date="2023-07" db="EMBL/GenBank/DDBJ databases">
        <title>Novel Shewanella species isolated from Baltic Sea sediments.</title>
        <authorList>
            <person name="Martin-Rodriguez A.J."/>
        </authorList>
    </citation>
    <scope>NUCLEOTIDE SEQUENCE [LARGE SCALE GENOMIC DNA]</scope>
    <source>
        <strain evidence="1 2">SP2S1-2</strain>
    </source>
</reference>
<name>A0ABU3G5R3_9GAMM</name>
<keyword evidence="2" id="KW-1185">Reference proteome</keyword>
<comment type="caution">
    <text evidence="1">The sequence shown here is derived from an EMBL/GenBank/DDBJ whole genome shotgun (WGS) entry which is preliminary data.</text>
</comment>
<evidence type="ECO:0000313" key="2">
    <source>
        <dbReference type="Proteomes" id="UP001249505"/>
    </source>
</evidence>
<dbReference type="Proteomes" id="UP001249505">
    <property type="component" value="Unassembled WGS sequence"/>
</dbReference>
<dbReference type="NCBIfam" id="NF033832">
    <property type="entry name" value="sce7726_fam"/>
    <property type="match status" value="1"/>
</dbReference>
<accession>A0ABU3G5R3</accession>
<dbReference type="RefSeq" id="WP_311901183.1">
    <property type="nucleotide sequence ID" value="NZ_JAUOES010000052.1"/>
</dbReference>
<organism evidence="1 2">
    <name type="scientific">Shewanella scandinavica</name>
    <dbReference type="NCBI Taxonomy" id="3063538"/>
    <lineage>
        <taxon>Bacteria</taxon>
        <taxon>Pseudomonadati</taxon>
        <taxon>Pseudomonadota</taxon>
        <taxon>Gammaproteobacteria</taxon>
        <taxon>Alteromonadales</taxon>
        <taxon>Shewanellaceae</taxon>
        <taxon>Shewanella</taxon>
    </lineage>
</organism>
<proteinExistence type="predicted"/>